<evidence type="ECO:0000313" key="2">
    <source>
        <dbReference type="EMBL" id="KTC96444.1"/>
    </source>
</evidence>
<proteinExistence type="predicted"/>
<evidence type="ECO:0000259" key="1">
    <source>
        <dbReference type="PROSITE" id="PS50181"/>
    </source>
</evidence>
<feature type="domain" description="F-box" evidence="1">
    <location>
        <begin position="20"/>
        <end position="64"/>
    </location>
</feature>
<keyword evidence="3" id="KW-1185">Reference proteome</keyword>
<evidence type="ECO:0000313" key="3">
    <source>
        <dbReference type="Proteomes" id="UP000054773"/>
    </source>
</evidence>
<dbReference type="InterPro" id="IPR001810">
    <property type="entry name" value="F-box_dom"/>
</dbReference>
<dbReference type="PATRIC" id="fig|448.7.peg.1925"/>
<accession>A0A0W0TLF8</accession>
<dbReference type="AlphaFoldDB" id="A0A0W0TLF8"/>
<dbReference type="RefSeq" id="WP_058526986.1">
    <property type="nucleotide sequence ID" value="NZ_CAAAHY010000035.1"/>
</dbReference>
<dbReference type="Proteomes" id="UP000054773">
    <property type="component" value="Unassembled WGS sequence"/>
</dbReference>
<sequence length="191" mass="21952">MKSFMKLFKKNDGIKRIDGNGDLSKFPQEIFEEILGHLDSKSARNLRVSSKENLEKVDSAISNINVAKKVGLINLSKRDLIAVGENVAYRLFGISDFYGKNRQPNEKEIQKSFKKEVILFFNENDADEYIKRKTVRNEFNADEIDSKPHKVNVTSTDKNNMFRIKKITGKEKDIALIAYGNEIDNKITFNK</sequence>
<name>A0A0W0TLF8_LEGER</name>
<dbReference type="EMBL" id="LNYA01000029">
    <property type="protein sequence ID" value="KTC96444.1"/>
    <property type="molecule type" value="Genomic_DNA"/>
</dbReference>
<dbReference type="PROSITE" id="PS50181">
    <property type="entry name" value="FBOX"/>
    <property type="match status" value="1"/>
</dbReference>
<reference evidence="2 3" key="1">
    <citation type="submission" date="2015-11" db="EMBL/GenBank/DDBJ databases">
        <title>Genomic analysis of 38 Legionella species identifies large and diverse effector repertoires.</title>
        <authorList>
            <person name="Burstein D."/>
            <person name="Amaro F."/>
            <person name="Zusman T."/>
            <person name="Lifshitz Z."/>
            <person name="Cohen O."/>
            <person name="Gilbert J.A."/>
            <person name="Pupko T."/>
            <person name="Shuman H.A."/>
            <person name="Segal G."/>
        </authorList>
    </citation>
    <scope>NUCLEOTIDE SEQUENCE [LARGE SCALE GENOMIC DNA]</scope>
    <source>
        <strain evidence="2 3">SE-32A-C8</strain>
    </source>
</reference>
<gene>
    <name evidence="2" type="ORF">Lery_1840</name>
</gene>
<organism evidence="2 3">
    <name type="scientific">Legionella erythra</name>
    <dbReference type="NCBI Taxonomy" id="448"/>
    <lineage>
        <taxon>Bacteria</taxon>
        <taxon>Pseudomonadati</taxon>
        <taxon>Pseudomonadota</taxon>
        <taxon>Gammaproteobacteria</taxon>
        <taxon>Legionellales</taxon>
        <taxon>Legionellaceae</taxon>
        <taxon>Legionella</taxon>
    </lineage>
</organism>
<protein>
    <recommendedName>
        <fullName evidence="1">F-box domain-containing protein</fullName>
    </recommendedName>
</protein>
<comment type="caution">
    <text evidence="2">The sequence shown here is derived from an EMBL/GenBank/DDBJ whole genome shotgun (WGS) entry which is preliminary data.</text>
</comment>